<proteinExistence type="predicted"/>
<evidence type="ECO:0000313" key="1">
    <source>
        <dbReference type="EMBL" id="MYL21375.1"/>
    </source>
</evidence>
<protein>
    <submittedName>
        <fullName evidence="1">Excisionase family DNA-binding protein</fullName>
    </submittedName>
</protein>
<evidence type="ECO:0000313" key="2">
    <source>
        <dbReference type="Proteomes" id="UP000460949"/>
    </source>
</evidence>
<gene>
    <name evidence="1" type="ORF">GLW04_15845</name>
</gene>
<dbReference type="InterPro" id="IPR010093">
    <property type="entry name" value="SinI_DNA-bd"/>
</dbReference>
<dbReference type="GO" id="GO:0003677">
    <property type="term" value="F:DNA binding"/>
    <property type="evidence" value="ECO:0007669"/>
    <property type="project" value="UniProtKB-KW"/>
</dbReference>
<organism evidence="1 2">
    <name type="scientific">Halobacillus litoralis</name>
    <dbReference type="NCBI Taxonomy" id="45668"/>
    <lineage>
        <taxon>Bacteria</taxon>
        <taxon>Bacillati</taxon>
        <taxon>Bacillota</taxon>
        <taxon>Bacilli</taxon>
        <taxon>Bacillales</taxon>
        <taxon>Bacillaceae</taxon>
        <taxon>Halobacillus</taxon>
    </lineage>
</organism>
<keyword evidence="1" id="KW-0238">DNA-binding</keyword>
<accession>A0A845DY46</accession>
<sequence>MYLTIKETAGYLELPEDYIEYLVHHNKIKTVHDGEQLLINKHQFSTHLEQMENYRELIQAYLNEPIPEDPDVKDED</sequence>
<comment type="caution">
    <text evidence="1">The sequence shown here is derived from an EMBL/GenBank/DDBJ whole genome shotgun (WGS) entry which is preliminary data.</text>
</comment>
<dbReference type="AlphaFoldDB" id="A0A845DY46"/>
<dbReference type="NCBIfam" id="TIGR01764">
    <property type="entry name" value="excise"/>
    <property type="match status" value="1"/>
</dbReference>
<reference evidence="1 2" key="1">
    <citation type="submission" date="2019-11" db="EMBL/GenBank/DDBJ databases">
        <title>Genome sequences of 17 halophilic strains isolated from different environments.</title>
        <authorList>
            <person name="Furrow R.E."/>
        </authorList>
    </citation>
    <scope>NUCLEOTIDE SEQUENCE [LARGE SCALE GENOMIC DNA]</scope>
    <source>
        <strain evidence="1 2">22511_23_Filter</strain>
    </source>
</reference>
<dbReference type="RefSeq" id="WP_160838995.1">
    <property type="nucleotide sequence ID" value="NZ_JAIVAK010000003.1"/>
</dbReference>
<dbReference type="Proteomes" id="UP000460949">
    <property type="component" value="Unassembled WGS sequence"/>
</dbReference>
<dbReference type="OrthoDB" id="2166477at2"/>
<dbReference type="EMBL" id="WMET01000004">
    <property type="protein sequence ID" value="MYL21375.1"/>
    <property type="molecule type" value="Genomic_DNA"/>
</dbReference>
<name>A0A845DY46_9BACI</name>